<organism evidence="1 2">
    <name type="scientific">Pichia kluyveri</name>
    <name type="common">Yeast</name>
    <dbReference type="NCBI Taxonomy" id="36015"/>
    <lineage>
        <taxon>Eukaryota</taxon>
        <taxon>Fungi</taxon>
        <taxon>Dikarya</taxon>
        <taxon>Ascomycota</taxon>
        <taxon>Saccharomycotina</taxon>
        <taxon>Pichiomycetes</taxon>
        <taxon>Pichiales</taxon>
        <taxon>Pichiaceae</taxon>
        <taxon>Pichia</taxon>
    </lineage>
</organism>
<gene>
    <name evidence="1" type="ORF">DAPK24_010310</name>
</gene>
<dbReference type="Proteomes" id="UP001378960">
    <property type="component" value="Unassembled WGS sequence"/>
</dbReference>
<sequence length="69" mass="8269">MSTENEIEYQKIIDAFNEKLPNELLKIDDFDLTNNAVLKKCFFNVFDSYQKDDFMSTNKIWTMAKTYEK</sequence>
<comment type="caution">
    <text evidence="1">The sequence shown here is derived from an EMBL/GenBank/DDBJ whole genome shotgun (WGS) entry which is preliminary data.</text>
</comment>
<reference evidence="1 2" key="1">
    <citation type="journal article" date="2023" name="Elife">
        <title>Identification of key yeast species and microbe-microbe interactions impacting larval growth of Drosophila in the wild.</title>
        <authorList>
            <person name="Mure A."/>
            <person name="Sugiura Y."/>
            <person name="Maeda R."/>
            <person name="Honda K."/>
            <person name="Sakurai N."/>
            <person name="Takahashi Y."/>
            <person name="Watada M."/>
            <person name="Katoh T."/>
            <person name="Gotoh A."/>
            <person name="Gotoh Y."/>
            <person name="Taniguchi I."/>
            <person name="Nakamura K."/>
            <person name="Hayashi T."/>
            <person name="Katayama T."/>
            <person name="Uemura T."/>
            <person name="Hattori Y."/>
        </authorList>
    </citation>
    <scope>NUCLEOTIDE SEQUENCE [LARGE SCALE GENOMIC DNA]</scope>
    <source>
        <strain evidence="1 2">PK-24</strain>
    </source>
</reference>
<evidence type="ECO:0008006" key="3">
    <source>
        <dbReference type="Google" id="ProtNLM"/>
    </source>
</evidence>
<proteinExistence type="predicted"/>
<dbReference type="EMBL" id="BTGB01000001">
    <property type="protein sequence ID" value="GMM44456.1"/>
    <property type="molecule type" value="Genomic_DNA"/>
</dbReference>
<name>A0AAV5R1F9_PICKL</name>
<keyword evidence="2" id="KW-1185">Reference proteome</keyword>
<evidence type="ECO:0000313" key="2">
    <source>
        <dbReference type="Proteomes" id="UP001378960"/>
    </source>
</evidence>
<accession>A0AAV5R1F9</accession>
<evidence type="ECO:0000313" key="1">
    <source>
        <dbReference type="EMBL" id="GMM44456.1"/>
    </source>
</evidence>
<dbReference type="AlphaFoldDB" id="A0AAV5R1F9"/>
<protein>
    <recommendedName>
        <fullName evidence="3">HBS1-like protein N-terminal domain-containing protein</fullName>
    </recommendedName>
</protein>